<gene>
    <name evidence="1" type="ORF">HAX54_015854</name>
</gene>
<evidence type="ECO:0000313" key="1">
    <source>
        <dbReference type="EMBL" id="MCD9558468.1"/>
    </source>
</evidence>
<evidence type="ECO:0000313" key="2">
    <source>
        <dbReference type="Proteomes" id="UP000823775"/>
    </source>
</evidence>
<sequence length="237" mass="26437">MTGLDQYPDILEQLHFHHGDFSTKPLGKYFQTLVQKFYASYGATLEATSNRPKSHIEALDTVIGQECRLMLPLRQSTSSILAMIMNQLTLRSMMRSQRVDIISGDGCPPHFQEVYHTKAVVKELQDRGPLIEDVGIELPAANVARPLVSLLAQSASSGPIPPRDLIKSQMEEEEWKTKEEDDPDMNAEEAAKIRIAKMESFMDKRIQPHIEKEASTLVAAVPTTATLISDVIVPPLD</sequence>
<comment type="caution">
    <text evidence="1">The sequence shown here is derived from an EMBL/GenBank/DDBJ whole genome shotgun (WGS) entry which is preliminary data.</text>
</comment>
<organism evidence="1 2">
    <name type="scientific">Datura stramonium</name>
    <name type="common">Jimsonweed</name>
    <name type="synonym">Common thornapple</name>
    <dbReference type="NCBI Taxonomy" id="4076"/>
    <lineage>
        <taxon>Eukaryota</taxon>
        <taxon>Viridiplantae</taxon>
        <taxon>Streptophyta</taxon>
        <taxon>Embryophyta</taxon>
        <taxon>Tracheophyta</taxon>
        <taxon>Spermatophyta</taxon>
        <taxon>Magnoliopsida</taxon>
        <taxon>eudicotyledons</taxon>
        <taxon>Gunneridae</taxon>
        <taxon>Pentapetalae</taxon>
        <taxon>asterids</taxon>
        <taxon>lamiids</taxon>
        <taxon>Solanales</taxon>
        <taxon>Solanaceae</taxon>
        <taxon>Solanoideae</taxon>
        <taxon>Datureae</taxon>
        <taxon>Datura</taxon>
    </lineage>
</organism>
<dbReference type="Proteomes" id="UP000823775">
    <property type="component" value="Unassembled WGS sequence"/>
</dbReference>
<name>A0ABS8UJS4_DATST</name>
<accession>A0ABS8UJS4</accession>
<protein>
    <submittedName>
        <fullName evidence="1">Uncharacterized protein</fullName>
    </submittedName>
</protein>
<dbReference type="EMBL" id="JACEIK010002016">
    <property type="protein sequence ID" value="MCD9558468.1"/>
    <property type="molecule type" value="Genomic_DNA"/>
</dbReference>
<reference evidence="1 2" key="1">
    <citation type="journal article" date="2021" name="BMC Genomics">
        <title>Datura genome reveals duplications of psychoactive alkaloid biosynthetic genes and high mutation rate following tissue culture.</title>
        <authorList>
            <person name="Rajewski A."/>
            <person name="Carter-House D."/>
            <person name="Stajich J."/>
            <person name="Litt A."/>
        </authorList>
    </citation>
    <scope>NUCLEOTIDE SEQUENCE [LARGE SCALE GENOMIC DNA]</scope>
    <source>
        <strain evidence="1">AR-01</strain>
    </source>
</reference>
<keyword evidence="2" id="KW-1185">Reference proteome</keyword>
<proteinExistence type="predicted"/>